<evidence type="ECO:0000313" key="3">
    <source>
        <dbReference type="Proteomes" id="UP000054703"/>
    </source>
</evidence>
<organism evidence="2 3">
    <name type="scientific">Legionella santicrucis</name>
    <dbReference type="NCBI Taxonomy" id="45074"/>
    <lineage>
        <taxon>Bacteria</taxon>
        <taxon>Pseudomonadati</taxon>
        <taxon>Pseudomonadota</taxon>
        <taxon>Gammaproteobacteria</taxon>
        <taxon>Legionellales</taxon>
        <taxon>Legionellaceae</taxon>
        <taxon>Legionella</taxon>
    </lineage>
</organism>
<keyword evidence="1" id="KW-1133">Transmembrane helix</keyword>
<comment type="caution">
    <text evidence="2">The sequence shown here is derived from an EMBL/GenBank/DDBJ whole genome shotgun (WGS) entry which is preliminary data.</text>
</comment>
<sequence>MNGFDLKDFKAAMIASLVIGFLNAIIKPILFILTLPINILTLGLFTFVLNAIILRIAAVILTSFKIDGWITAVKAAVILVIVQLLLNLAFAF</sequence>
<keyword evidence="1" id="KW-0812">Transmembrane</keyword>
<dbReference type="EMBL" id="LNYU01000090">
    <property type="protein sequence ID" value="KTD53816.1"/>
    <property type="molecule type" value="Genomic_DNA"/>
</dbReference>
<dbReference type="PATRIC" id="fig|45074.5.peg.3743"/>
<dbReference type="InterPro" id="IPR007165">
    <property type="entry name" value="Phage_holin_4_2"/>
</dbReference>
<evidence type="ECO:0000313" key="2">
    <source>
        <dbReference type="EMBL" id="KTD53816.1"/>
    </source>
</evidence>
<name>A0A0W0YA43_9GAMM</name>
<dbReference type="AlphaFoldDB" id="A0A0W0YA43"/>
<dbReference type="Pfam" id="PF04020">
    <property type="entry name" value="Phage_holin_4_2"/>
    <property type="match status" value="1"/>
</dbReference>
<gene>
    <name evidence="2" type="ORF">Lsan_3480</name>
</gene>
<feature type="transmembrane region" description="Helical" evidence="1">
    <location>
        <begin position="12"/>
        <end position="33"/>
    </location>
</feature>
<accession>A0A0W0YA43</accession>
<keyword evidence="3" id="KW-1185">Reference proteome</keyword>
<reference evidence="2 3" key="1">
    <citation type="submission" date="2015-11" db="EMBL/GenBank/DDBJ databases">
        <title>Genomic analysis of 38 Legionella species identifies large and diverse effector repertoires.</title>
        <authorList>
            <person name="Burstein D."/>
            <person name="Amaro F."/>
            <person name="Zusman T."/>
            <person name="Lifshitz Z."/>
            <person name="Cohen O."/>
            <person name="Gilbert J.A."/>
            <person name="Pupko T."/>
            <person name="Shuman H.A."/>
            <person name="Segal G."/>
        </authorList>
    </citation>
    <scope>NUCLEOTIDE SEQUENCE [LARGE SCALE GENOMIC DNA]</scope>
    <source>
        <strain evidence="2 3">SC-63-C7</strain>
    </source>
</reference>
<dbReference type="Proteomes" id="UP000054703">
    <property type="component" value="Unassembled WGS sequence"/>
</dbReference>
<dbReference type="PANTHER" id="PTHR37309">
    <property type="entry name" value="SLR0284 PROTEIN"/>
    <property type="match status" value="1"/>
</dbReference>
<dbReference type="RefSeq" id="WP_420324303.1">
    <property type="nucleotide sequence ID" value="NZ_CAAAIH010000049.1"/>
</dbReference>
<proteinExistence type="predicted"/>
<keyword evidence="1" id="KW-0472">Membrane</keyword>
<dbReference type="PANTHER" id="PTHR37309:SF1">
    <property type="entry name" value="SLR0284 PROTEIN"/>
    <property type="match status" value="1"/>
</dbReference>
<evidence type="ECO:0008006" key="4">
    <source>
        <dbReference type="Google" id="ProtNLM"/>
    </source>
</evidence>
<evidence type="ECO:0000256" key="1">
    <source>
        <dbReference type="SAM" id="Phobius"/>
    </source>
</evidence>
<feature type="transmembrane region" description="Helical" evidence="1">
    <location>
        <begin position="68"/>
        <end position="90"/>
    </location>
</feature>
<feature type="transmembrane region" description="Helical" evidence="1">
    <location>
        <begin position="39"/>
        <end position="61"/>
    </location>
</feature>
<dbReference type="STRING" id="45074.Lsan_3480"/>
<protein>
    <recommendedName>
        <fullName evidence="4">Phage holin family protein</fullName>
    </recommendedName>
</protein>